<proteinExistence type="predicted"/>
<sequence>MIASYPELALRRDSVLATFDGKLIRAMDRAGGEVFG</sequence>
<name>A0A450SRR8_9GAMM</name>
<accession>A0A450SRR8</accession>
<gene>
    <name evidence="1" type="ORF">BECKDK2373B_GA0170837_104916</name>
    <name evidence="2" type="ORF">BECKDK2373C_GA0170839_105410</name>
</gene>
<evidence type="ECO:0000313" key="2">
    <source>
        <dbReference type="EMBL" id="VFJ56605.1"/>
    </source>
</evidence>
<organism evidence="2">
    <name type="scientific">Candidatus Kentrum sp. DK</name>
    <dbReference type="NCBI Taxonomy" id="2126562"/>
    <lineage>
        <taxon>Bacteria</taxon>
        <taxon>Pseudomonadati</taxon>
        <taxon>Pseudomonadota</taxon>
        <taxon>Gammaproteobacteria</taxon>
        <taxon>Candidatus Kentrum</taxon>
    </lineage>
</organism>
<dbReference type="AlphaFoldDB" id="A0A450SRR8"/>
<dbReference type="EMBL" id="CAADEX010000049">
    <property type="protein sequence ID" value="VFJ54915.1"/>
    <property type="molecule type" value="Genomic_DNA"/>
</dbReference>
<reference evidence="2" key="1">
    <citation type="submission" date="2019-02" db="EMBL/GenBank/DDBJ databases">
        <authorList>
            <person name="Gruber-Vodicka R. H."/>
            <person name="Seah K. B. B."/>
        </authorList>
    </citation>
    <scope>NUCLEOTIDE SEQUENCE</scope>
    <source>
        <strain evidence="2">BECK_DK161</strain>
        <strain evidence="1">BECK_DK47</strain>
    </source>
</reference>
<evidence type="ECO:0000313" key="1">
    <source>
        <dbReference type="EMBL" id="VFJ54915.1"/>
    </source>
</evidence>
<dbReference type="EMBL" id="CAADEY010000054">
    <property type="protein sequence ID" value="VFJ56605.1"/>
    <property type="molecule type" value="Genomic_DNA"/>
</dbReference>
<protein>
    <submittedName>
        <fullName evidence="2">Uncharacterized protein</fullName>
    </submittedName>
</protein>